<feature type="region of interest" description="Disordered" evidence="1">
    <location>
        <begin position="103"/>
        <end position="171"/>
    </location>
</feature>
<keyword evidence="3" id="KW-1185">Reference proteome</keyword>
<sequence length="171" mass="18963">MLLTRVTIPREIRPPEDPDNRDWRCRLLMWHLDPVTKEPISRCIAASLSPGNIDSDPCMIYMFPDEVYAFEVVGGGDFLQLLGEFPDQFVNSDAPETGVRRFRLMRDDDTLPVRPKTLQNGGKGATGEADDGSQSQKEGGQGGKGSEQEEEEGRQRKKSRNVAGSAGVKIK</sequence>
<name>A0A4Q2D6S2_9AGAR</name>
<dbReference type="EMBL" id="SDEE01000681">
    <property type="protein sequence ID" value="RXW14572.1"/>
    <property type="molecule type" value="Genomic_DNA"/>
</dbReference>
<evidence type="ECO:0000313" key="3">
    <source>
        <dbReference type="Proteomes" id="UP000290288"/>
    </source>
</evidence>
<organism evidence="2 3">
    <name type="scientific">Candolleomyces aberdarensis</name>
    <dbReference type="NCBI Taxonomy" id="2316362"/>
    <lineage>
        <taxon>Eukaryota</taxon>
        <taxon>Fungi</taxon>
        <taxon>Dikarya</taxon>
        <taxon>Basidiomycota</taxon>
        <taxon>Agaricomycotina</taxon>
        <taxon>Agaricomycetes</taxon>
        <taxon>Agaricomycetidae</taxon>
        <taxon>Agaricales</taxon>
        <taxon>Agaricineae</taxon>
        <taxon>Psathyrellaceae</taxon>
        <taxon>Candolleomyces</taxon>
    </lineage>
</organism>
<dbReference type="AlphaFoldDB" id="A0A4Q2D6S2"/>
<gene>
    <name evidence="2" type="ORF">EST38_g11285</name>
</gene>
<proteinExistence type="predicted"/>
<evidence type="ECO:0000313" key="2">
    <source>
        <dbReference type="EMBL" id="RXW14572.1"/>
    </source>
</evidence>
<protein>
    <submittedName>
        <fullName evidence="2">Uncharacterized protein</fullName>
    </submittedName>
</protein>
<evidence type="ECO:0000256" key="1">
    <source>
        <dbReference type="SAM" id="MobiDB-lite"/>
    </source>
</evidence>
<accession>A0A4Q2D6S2</accession>
<comment type="caution">
    <text evidence="2">The sequence shown here is derived from an EMBL/GenBank/DDBJ whole genome shotgun (WGS) entry which is preliminary data.</text>
</comment>
<dbReference type="Proteomes" id="UP000290288">
    <property type="component" value="Unassembled WGS sequence"/>
</dbReference>
<reference evidence="2 3" key="1">
    <citation type="submission" date="2019-01" db="EMBL/GenBank/DDBJ databases">
        <title>Draft genome sequence of Psathyrella aberdarensis IHI B618.</title>
        <authorList>
            <person name="Buettner E."/>
            <person name="Kellner H."/>
        </authorList>
    </citation>
    <scope>NUCLEOTIDE SEQUENCE [LARGE SCALE GENOMIC DNA]</scope>
    <source>
        <strain evidence="2 3">IHI B618</strain>
    </source>
</reference>